<dbReference type="InterPro" id="IPR036097">
    <property type="entry name" value="HisK_dim/P_sf"/>
</dbReference>
<proteinExistence type="predicted"/>
<name>A0A4R9LU98_9LEPT</name>
<evidence type="ECO:0000313" key="11">
    <source>
        <dbReference type="Proteomes" id="UP000298264"/>
    </source>
</evidence>
<dbReference type="InterPro" id="IPR052162">
    <property type="entry name" value="Sensor_kinase/Photoreceptor"/>
</dbReference>
<dbReference type="SUPFAM" id="SSF47384">
    <property type="entry name" value="Homodimeric domain of signal transducing histidine kinase"/>
    <property type="match status" value="1"/>
</dbReference>
<dbReference type="SUPFAM" id="SSF55874">
    <property type="entry name" value="ATPase domain of HSP90 chaperone/DNA topoisomerase II/histidine kinase"/>
    <property type="match status" value="1"/>
</dbReference>
<dbReference type="NCBIfam" id="TIGR00229">
    <property type="entry name" value="sensory_box"/>
    <property type="match status" value="1"/>
</dbReference>
<evidence type="ECO:0000256" key="3">
    <source>
        <dbReference type="ARBA" id="ARBA00022553"/>
    </source>
</evidence>
<evidence type="ECO:0000256" key="1">
    <source>
        <dbReference type="ARBA" id="ARBA00000085"/>
    </source>
</evidence>
<dbReference type="OrthoDB" id="335000at2"/>
<dbReference type="PANTHER" id="PTHR43304">
    <property type="entry name" value="PHYTOCHROME-LIKE PROTEIN CPH1"/>
    <property type="match status" value="1"/>
</dbReference>
<dbReference type="InterPro" id="IPR036890">
    <property type="entry name" value="HATPase_C_sf"/>
</dbReference>
<dbReference type="InterPro" id="IPR035965">
    <property type="entry name" value="PAS-like_dom_sf"/>
</dbReference>
<feature type="domain" description="PAC" evidence="9">
    <location>
        <begin position="214"/>
        <end position="266"/>
    </location>
</feature>
<dbReference type="EMBL" id="RQHV01000023">
    <property type="protein sequence ID" value="TGN13757.1"/>
    <property type="molecule type" value="Genomic_DNA"/>
</dbReference>
<organism evidence="10 11">
    <name type="scientific">Leptospira ilyithenensis</name>
    <dbReference type="NCBI Taxonomy" id="2484901"/>
    <lineage>
        <taxon>Bacteria</taxon>
        <taxon>Pseudomonadati</taxon>
        <taxon>Spirochaetota</taxon>
        <taxon>Spirochaetia</taxon>
        <taxon>Leptospirales</taxon>
        <taxon>Leptospiraceae</taxon>
        <taxon>Leptospira</taxon>
    </lineage>
</organism>
<evidence type="ECO:0000259" key="7">
    <source>
        <dbReference type="PROSITE" id="PS50109"/>
    </source>
</evidence>
<dbReference type="EC" id="2.7.13.3" evidence="2"/>
<dbReference type="Pfam" id="PF00072">
    <property type="entry name" value="Response_reg"/>
    <property type="match status" value="1"/>
</dbReference>
<dbReference type="InterPro" id="IPR000700">
    <property type="entry name" value="PAS-assoc_C"/>
</dbReference>
<keyword evidence="3 6" id="KW-0597">Phosphoprotein</keyword>
<evidence type="ECO:0000256" key="2">
    <source>
        <dbReference type="ARBA" id="ARBA00012438"/>
    </source>
</evidence>
<dbReference type="GO" id="GO:0000155">
    <property type="term" value="F:phosphorelay sensor kinase activity"/>
    <property type="evidence" value="ECO:0007669"/>
    <property type="project" value="InterPro"/>
</dbReference>
<dbReference type="SUPFAM" id="SSF52172">
    <property type="entry name" value="CheY-like"/>
    <property type="match status" value="1"/>
</dbReference>
<evidence type="ECO:0000256" key="5">
    <source>
        <dbReference type="ARBA" id="ARBA00022777"/>
    </source>
</evidence>
<evidence type="ECO:0000256" key="4">
    <source>
        <dbReference type="ARBA" id="ARBA00022679"/>
    </source>
</evidence>
<dbReference type="InterPro" id="IPR005467">
    <property type="entry name" value="His_kinase_dom"/>
</dbReference>
<dbReference type="InterPro" id="IPR000014">
    <property type="entry name" value="PAS"/>
</dbReference>
<dbReference type="PANTHER" id="PTHR43304:SF1">
    <property type="entry name" value="PAC DOMAIN-CONTAINING PROTEIN"/>
    <property type="match status" value="1"/>
</dbReference>
<evidence type="ECO:0000256" key="6">
    <source>
        <dbReference type="PROSITE-ProRule" id="PRU00169"/>
    </source>
</evidence>
<keyword evidence="5" id="KW-0418">Kinase</keyword>
<sequence>MQMSQESSGMIDFFRLLPETYSGGIYLFEIVSGKLLFTNEYFQKTFGVSGAPSLAAKSELLSLIHKEDKPLWQSQTKSLTKSPAGTRIEFDIRFLLEKGEHPRWFHFNEKSVNLSQVSDQILGIGYVNDVTNQKINEDNIREQIQFSVSLFENASLGMALQDWEGGYFRVNARFTEITGYSIEDLTFLNMKRVNKIGLTKEEKDYFSLMGDGMEFGESVLYRKDGRRINIYRRTNIFRNSEGRPNFYYLLLDDLTEKKQIESYNLHSQKMETIGNLAGNLAHDLNNYLQPIHVFSQLGREILSKQDISSSKDKLFDYLEKIGMAANSARSMIHRIIRFSKKTDEEAISIVEISSILESNIPILLAEIPKNVQLECSFSFDPLFVKIDPVRICKLIGELVIGSIFSWEDKKEGLIHLSTKQIPWSQADSLEDRVLISLEFTGLAVSNLSINDFMQKSIFEEEEIKWKGLHLLNRYVKNWGGEVRLEKHSEIGLVLLIDLPLEKEISAAPLPLPNVNSGNAGSHWDIVSKKKIWIVEDDEPARESIATVLSLKNIEPLLFESSIAALEYSKQELPDFVLSDYRMKDINGLNLIRKLREKSPNLSAVLYTGNAEGVDLETLEKEGILVRTKPISIDELYESILLSFGLL</sequence>
<comment type="caution">
    <text evidence="10">The sequence shown here is derived from an EMBL/GenBank/DDBJ whole genome shotgun (WGS) entry which is preliminary data.</text>
</comment>
<keyword evidence="11" id="KW-1185">Reference proteome</keyword>
<dbReference type="PROSITE" id="PS50110">
    <property type="entry name" value="RESPONSE_REGULATORY"/>
    <property type="match status" value="1"/>
</dbReference>
<keyword evidence="4" id="KW-0808">Transferase</keyword>
<comment type="catalytic activity">
    <reaction evidence="1">
        <text>ATP + protein L-histidine = ADP + protein N-phospho-L-histidine.</text>
        <dbReference type="EC" id="2.7.13.3"/>
    </reaction>
</comment>
<dbReference type="InterPro" id="IPR001789">
    <property type="entry name" value="Sig_transdc_resp-reg_receiver"/>
</dbReference>
<gene>
    <name evidence="10" type="ORF">EHS11_03265</name>
</gene>
<feature type="modified residue" description="4-aspartylphosphate" evidence="6">
    <location>
        <position position="579"/>
    </location>
</feature>
<dbReference type="CDD" id="cd00156">
    <property type="entry name" value="REC"/>
    <property type="match status" value="1"/>
</dbReference>
<dbReference type="InterPro" id="IPR011006">
    <property type="entry name" value="CheY-like_superfamily"/>
</dbReference>
<accession>A0A4R9LU98</accession>
<dbReference type="AlphaFoldDB" id="A0A4R9LU98"/>
<dbReference type="Gene3D" id="1.10.287.130">
    <property type="match status" value="1"/>
</dbReference>
<evidence type="ECO:0000259" key="8">
    <source>
        <dbReference type="PROSITE" id="PS50110"/>
    </source>
</evidence>
<dbReference type="Gene3D" id="3.30.450.20">
    <property type="entry name" value="PAS domain"/>
    <property type="match status" value="2"/>
</dbReference>
<feature type="domain" description="Histidine kinase" evidence="7">
    <location>
        <begin position="279"/>
        <end position="502"/>
    </location>
</feature>
<dbReference type="PROSITE" id="PS50113">
    <property type="entry name" value="PAC"/>
    <property type="match status" value="1"/>
</dbReference>
<feature type="domain" description="Response regulatory" evidence="8">
    <location>
        <begin position="530"/>
        <end position="643"/>
    </location>
</feature>
<dbReference type="Proteomes" id="UP000298264">
    <property type="component" value="Unassembled WGS sequence"/>
</dbReference>
<dbReference type="SMART" id="SM00448">
    <property type="entry name" value="REC"/>
    <property type="match status" value="1"/>
</dbReference>
<reference evidence="10" key="1">
    <citation type="journal article" date="2019" name="PLoS Negl. Trop. Dis.">
        <title>Revisiting the worldwide diversity of Leptospira species in the environment.</title>
        <authorList>
            <person name="Vincent A.T."/>
            <person name="Schiettekatte O."/>
            <person name="Bourhy P."/>
            <person name="Veyrier F.J."/>
            <person name="Picardeau M."/>
        </authorList>
    </citation>
    <scope>NUCLEOTIDE SEQUENCE [LARGE SCALE GENOMIC DNA]</scope>
    <source>
        <strain evidence="10">201400974</strain>
    </source>
</reference>
<evidence type="ECO:0000313" key="10">
    <source>
        <dbReference type="EMBL" id="TGN13757.1"/>
    </source>
</evidence>
<dbReference type="Gene3D" id="3.40.50.2300">
    <property type="match status" value="1"/>
</dbReference>
<evidence type="ECO:0000259" key="9">
    <source>
        <dbReference type="PROSITE" id="PS50113"/>
    </source>
</evidence>
<dbReference type="Pfam" id="PF13188">
    <property type="entry name" value="PAS_8"/>
    <property type="match status" value="1"/>
</dbReference>
<dbReference type="PROSITE" id="PS50109">
    <property type="entry name" value="HIS_KIN"/>
    <property type="match status" value="1"/>
</dbReference>
<protein>
    <recommendedName>
        <fullName evidence="2">histidine kinase</fullName>
        <ecNumber evidence="2">2.7.13.3</ecNumber>
    </recommendedName>
</protein>
<dbReference type="SUPFAM" id="SSF55785">
    <property type="entry name" value="PYP-like sensor domain (PAS domain)"/>
    <property type="match status" value="1"/>
</dbReference>